<evidence type="ECO:0008006" key="4">
    <source>
        <dbReference type="Google" id="ProtNLM"/>
    </source>
</evidence>
<dbReference type="AlphaFoldDB" id="A0A0H1BCT4"/>
<comment type="caution">
    <text evidence="2">The sequence shown here is derived from an EMBL/GenBank/DDBJ whole genome shotgun (WGS) entry which is preliminary data.</text>
</comment>
<sequence>MSRGIPTTEDNKTAMAKERRFSLDEVSDISQAESEIAGGGPIRQAPAAPTQRLHSKQRDFEDKVEEILQKPPDTITKEDARELQSLESRALGTAPGKQSLSAGVQSIAARNDALAAAAPGSSTDSSNGVYITKEDAAEEQRFESQMFGGWIPKESLASQMQSSADKFENTRRRRSEGGS</sequence>
<feature type="compositionally biased region" description="Basic and acidic residues" evidence="1">
    <location>
        <begin position="9"/>
        <end position="23"/>
    </location>
</feature>
<evidence type="ECO:0000313" key="3">
    <source>
        <dbReference type="Proteomes" id="UP000053573"/>
    </source>
</evidence>
<reference evidence="3" key="1">
    <citation type="journal article" date="2015" name="PLoS Genet.">
        <title>The dynamic genome and transcriptome of the human fungal pathogen Blastomyces and close relative Emmonsia.</title>
        <authorList>
            <person name="Munoz J.F."/>
            <person name="Gauthier G.M."/>
            <person name="Desjardins C.A."/>
            <person name="Gallo J.E."/>
            <person name="Holder J."/>
            <person name="Sullivan T.D."/>
            <person name="Marty A.J."/>
            <person name="Carmen J.C."/>
            <person name="Chen Z."/>
            <person name="Ding L."/>
            <person name="Gujja S."/>
            <person name="Magrini V."/>
            <person name="Misas E."/>
            <person name="Mitreva M."/>
            <person name="Priest M."/>
            <person name="Saif S."/>
            <person name="Whiston E.A."/>
            <person name="Young S."/>
            <person name="Zeng Q."/>
            <person name="Goldman W.E."/>
            <person name="Mardis E.R."/>
            <person name="Taylor J.W."/>
            <person name="McEwen J.G."/>
            <person name="Clay O.K."/>
            <person name="Klein B.S."/>
            <person name="Cuomo C.A."/>
        </authorList>
    </citation>
    <scope>NUCLEOTIDE SEQUENCE [LARGE SCALE GENOMIC DNA]</scope>
    <source>
        <strain evidence="3">UAMH 139</strain>
    </source>
</reference>
<evidence type="ECO:0000256" key="1">
    <source>
        <dbReference type="SAM" id="MobiDB-lite"/>
    </source>
</evidence>
<feature type="region of interest" description="Disordered" evidence="1">
    <location>
        <begin position="115"/>
        <end position="136"/>
    </location>
</feature>
<gene>
    <name evidence="2" type="ORF">EMPG_15311</name>
</gene>
<proteinExistence type="predicted"/>
<keyword evidence="3" id="KW-1185">Reference proteome</keyword>
<feature type="region of interest" description="Disordered" evidence="1">
    <location>
        <begin position="156"/>
        <end position="179"/>
    </location>
</feature>
<protein>
    <recommendedName>
        <fullName evidence="4">SMP domain-containing protein</fullName>
    </recommendedName>
</protein>
<evidence type="ECO:0000313" key="2">
    <source>
        <dbReference type="EMBL" id="KLJ09284.1"/>
    </source>
</evidence>
<feature type="compositionally biased region" description="Polar residues" evidence="1">
    <location>
        <begin position="120"/>
        <end position="129"/>
    </location>
</feature>
<dbReference type="Proteomes" id="UP000053573">
    <property type="component" value="Unassembled WGS sequence"/>
</dbReference>
<dbReference type="EMBL" id="LDEV01002382">
    <property type="protein sequence ID" value="KLJ09284.1"/>
    <property type="molecule type" value="Genomic_DNA"/>
</dbReference>
<dbReference type="STRING" id="2060906.A0A0H1BCT4"/>
<name>A0A0H1BCT4_9EURO</name>
<feature type="region of interest" description="Disordered" evidence="1">
    <location>
        <begin position="1"/>
        <end position="61"/>
    </location>
</feature>
<organism evidence="2 3">
    <name type="scientific">Blastomyces silverae</name>
    <dbReference type="NCBI Taxonomy" id="2060906"/>
    <lineage>
        <taxon>Eukaryota</taxon>
        <taxon>Fungi</taxon>
        <taxon>Dikarya</taxon>
        <taxon>Ascomycota</taxon>
        <taxon>Pezizomycotina</taxon>
        <taxon>Eurotiomycetes</taxon>
        <taxon>Eurotiomycetidae</taxon>
        <taxon>Onygenales</taxon>
        <taxon>Ajellomycetaceae</taxon>
        <taxon>Blastomyces</taxon>
    </lineage>
</organism>
<accession>A0A0H1BCT4</accession>
<dbReference type="OrthoDB" id="2799468at2759"/>